<protein>
    <submittedName>
        <fullName evidence="1">Uncharacterized protein</fullName>
    </submittedName>
</protein>
<accession>A0ABW1SXF0</accession>
<dbReference type="EMBL" id="JBHSTI010000005">
    <property type="protein sequence ID" value="MFC6236956.1"/>
    <property type="molecule type" value="Genomic_DNA"/>
</dbReference>
<name>A0ABW1SXF0_9ACTN</name>
<keyword evidence="2" id="KW-1185">Reference proteome</keyword>
<gene>
    <name evidence="1" type="ORF">ACFQGU_03650</name>
</gene>
<evidence type="ECO:0000313" key="1">
    <source>
        <dbReference type="EMBL" id="MFC6236956.1"/>
    </source>
</evidence>
<sequence>MTFPWVDTDPDAERGHRLLEWMVEQAEGIPYLAGFYDNDPENTRIAYQDVSRLTAAGLIRDHSGMGGLPGMAAEVTPEGRSAVTRRHLQRSDVLGRRAAVRRGILRWLAESDATEESGQFANWGDWSLSRLSRFYGDPFTVEESDRAAGWLARTQLIDGPRSNGNNGPIRPRLTDAGLVCVEQYDSDPDAYVSSREAVTLQQITWNVSGQQVQVATGDNARQVMNVDVTSEQLVLAMSGLVKILGRFELAGDSEEGQQLVAAAEADLQSARPDGGAARKFLSWVRGRLALATDAAITAAVTAQVTAIDQDLSHLVEAIASASNG</sequence>
<organism evidence="1 2">
    <name type="scientific">Longivirga aurantiaca</name>
    <dbReference type="NCBI Taxonomy" id="1837743"/>
    <lineage>
        <taxon>Bacteria</taxon>
        <taxon>Bacillati</taxon>
        <taxon>Actinomycetota</taxon>
        <taxon>Actinomycetes</taxon>
        <taxon>Sporichthyales</taxon>
        <taxon>Sporichthyaceae</taxon>
        <taxon>Longivirga</taxon>
    </lineage>
</organism>
<dbReference type="RefSeq" id="WP_386764004.1">
    <property type="nucleotide sequence ID" value="NZ_JBHSTI010000005.1"/>
</dbReference>
<comment type="caution">
    <text evidence="1">The sequence shown here is derived from an EMBL/GenBank/DDBJ whole genome shotgun (WGS) entry which is preliminary data.</text>
</comment>
<reference evidence="2" key="1">
    <citation type="journal article" date="2019" name="Int. J. Syst. Evol. Microbiol.">
        <title>The Global Catalogue of Microorganisms (GCM) 10K type strain sequencing project: providing services to taxonomists for standard genome sequencing and annotation.</title>
        <authorList>
            <consortium name="The Broad Institute Genomics Platform"/>
            <consortium name="The Broad Institute Genome Sequencing Center for Infectious Disease"/>
            <person name="Wu L."/>
            <person name="Ma J."/>
        </authorList>
    </citation>
    <scope>NUCLEOTIDE SEQUENCE [LARGE SCALE GENOMIC DNA]</scope>
    <source>
        <strain evidence="2">CGMCC 4.7317</strain>
    </source>
</reference>
<evidence type="ECO:0000313" key="2">
    <source>
        <dbReference type="Proteomes" id="UP001596138"/>
    </source>
</evidence>
<proteinExistence type="predicted"/>
<dbReference type="Proteomes" id="UP001596138">
    <property type="component" value="Unassembled WGS sequence"/>
</dbReference>